<comment type="caution">
    <text evidence="1">The sequence shown here is derived from an EMBL/GenBank/DDBJ whole genome shotgun (WGS) entry which is preliminary data.</text>
</comment>
<reference evidence="1 2" key="1">
    <citation type="submission" date="2021-04" db="EMBL/GenBank/DDBJ databases">
        <authorList>
            <person name="De Guttry C."/>
            <person name="Zahm M."/>
            <person name="Klopp C."/>
            <person name="Cabau C."/>
            <person name="Louis A."/>
            <person name="Berthelot C."/>
            <person name="Parey E."/>
            <person name="Roest Crollius H."/>
            <person name="Montfort J."/>
            <person name="Robinson-Rechavi M."/>
            <person name="Bucao C."/>
            <person name="Bouchez O."/>
            <person name="Gislard M."/>
            <person name="Lluch J."/>
            <person name="Milhes M."/>
            <person name="Lampietro C."/>
            <person name="Lopez Roques C."/>
            <person name="Donnadieu C."/>
            <person name="Braasch I."/>
            <person name="Desvignes T."/>
            <person name="Postlethwait J."/>
            <person name="Bobe J."/>
            <person name="Wedekind C."/>
            <person name="Guiguen Y."/>
        </authorList>
    </citation>
    <scope>NUCLEOTIDE SEQUENCE [LARGE SCALE GENOMIC DNA]</scope>
    <source>
        <strain evidence="1">Cs_M1</strain>
        <tissue evidence="1">Blood</tissue>
    </source>
</reference>
<dbReference type="AlphaFoldDB" id="A0AAN8QJ43"/>
<keyword evidence="2" id="KW-1185">Reference proteome</keyword>
<organism evidence="1 2">
    <name type="scientific">Coregonus suidteri</name>
    <dbReference type="NCBI Taxonomy" id="861788"/>
    <lineage>
        <taxon>Eukaryota</taxon>
        <taxon>Metazoa</taxon>
        <taxon>Chordata</taxon>
        <taxon>Craniata</taxon>
        <taxon>Vertebrata</taxon>
        <taxon>Euteleostomi</taxon>
        <taxon>Actinopterygii</taxon>
        <taxon>Neopterygii</taxon>
        <taxon>Teleostei</taxon>
        <taxon>Protacanthopterygii</taxon>
        <taxon>Salmoniformes</taxon>
        <taxon>Salmonidae</taxon>
        <taxon>Coregoninae</taxon>
        <taxon>Coregonus</taxon>
    </lineage>
</organism>
<evidence type="ECO:0000313" key="2">
    <source>
        <dbReference type="Proteomes" id="UP001356427"/>
    </source>
</evidence>
<accession>A0AAN8QJ43</accession>
<dbReference type="EMBL" id="JAGTTL010000027">
    <property type="protein sequence ID" value="KAK6300771.1"/>
    <property type="molecule type" value="Genomic_DNA"/>
</dbReference>
<protein>
    <submittedName>
        <fullName evidence="1">Uncharacterized protein</fullName>
    </submittedName>
</protein>
<gene>
    <name evidence="1" type="ORF">J4Q44_G00288690</name>
</gene>
<sequence>MVDALRSPGGQEDKVSLLPCHHQPLGRMCLRERRDRSAISSGAHFPQACSYRCSWGGAPEVEAVGGECMGGCETEAEAADRTNNSLPIIKLSGERALDVIASSIQLDETCFGC</sequence>
<name>A0AAN8QJ43_9TELE</name>
<evidence type="ECO:0000313" key="1">
    <source>
        <dbReference type="EMBL" id="KAK6300771.1"/>
    </source>
</evidence>
<dbReference type="Proteomes" id="UP001356427">
    <property type="component" value="Unassembled WGS sequence"/>
</dbReference>
<proteinExistence type="predicted"/>